<dbReference type="InterPro" id="IPR016181">
    <property type="entry name" value="Acyl_CoA_acyltransferase"/>
</dbReference>
<evidence type="ECO:0000313" key="2">
    <source>
        <dbReference type="Proteomes" id="UP000769617"/>
    </source>
</evidence>
<dbReference type="EMBL" id="JAHYCA010000001">
    <property type="protein sequence ID" value="MBW6390136.1"/>
    <property type="molecule type" value="Genomic_DNA"/>
</dbReference>
<protein>
    <submittedName>
        <fullName evidence="1">PEP-CTERM/exosortase system-associated acyltransferase</fullName>
    </submittedName>
</protein>
<dbReference type="Proteomes" id="UP000769617">
    <property type="component" value="Unassembled WGS sequence"/>
</dbReference>
<dbReference type="GO" id="GO:0016746">
    <property type="term" value="F:acyltransferase activity"/>
    <property type="evidence" value="ECO:0007669"/>
    <property type="project" value="UniProtKB-KW"/>
</dbReference>
<dbReference type="RefSeq" id="WP_219790633.1">
    <property type="nucleotide sequence ID" value="NZ_JAHYCA010000001.1"/>
</dbReference>
<gene>
    <name evidence="1" type="ORF">KPL81_03015</name>
</gene>
<accession>A0ABS6ZJB2</accession>
<comment type="caution">
    <text evidence="1">The sequence shown here is derived from an EMBL/GenBank/DDBJ whole genome shotgun (WGS) entry which is preliminary data.</text>
</comment>
<keyword evidence="2" id="KW-1185">Reference proteome</keyword>
<dbReference type="Gene3D" id="3.40.630.30">
    <property type="match status" value="1"/>
</dbReference>
<organism evidence="1 2">
    <name type="scientific">Billgrantia antri</name>
    <dbReference type="NCBI Taxonomy" id="2846777"/>
    <lineage>
        <taxon>Bacteria</taxon>
        <taxon>Pseudomonadati</taxon>
        <taxon>Pseudomonadota</taxon>
        <taxon>Gammaproteobacteria</taxon>
        <taxon>Oceanospirillales</taxon>
        <taxon>Halomonadaceae</taxon>
        <taxon>Billgrantia</taxon>
    </lineage>
</organism>
<keyword evidence="1" id="KW-0012">Acyltransferase</keyword>
<dbReference type="Pfam" id="PF13444">
    <property type="entry name" value="Acetyltransf_5"/>
    <property type="match status" value="1"/>
</dbReference>
<sequence length="266" mass="30562">MEIPRHKSNISERGVPQSDRVREFVEQYRFIIARCRESRYRAYALRHKVFREELEYALGDDVDTPFEKDAHDKHSILCLLHHVGSNRDAGCLRVVLPIDNDGQPRTLPLEESCAHGLTDPQLHPDRFERNSLCEVSRLAVHPDFRRTRECALGLREQDLQPLEENRLPPPSPLVTLSLFLAATAIVGLSGRRHVFSMMEPRFARLLKISGLQFRQVGNVIDYCGPRAAYYIDQHQAERDLQPSLQPLYQHIWTSLAPQVESATPLV</sequence>
<dbReference type="NCBIfam" id="TIGR03694">
    <property type="entry name" value="exosort_acyl"/>
    <property type="match status" value="1"/>
</dbReference>
<proteinExistence type="predicted"/>
<name>A0ABS6ZJB2_9GAMM</name>
<dbReference type="InterPro" id="IPR022484">
    <property type="entry name" value="PEP-CTERM/exosrtase_acylTfrase"/>
</dbReference>
<evidence type="ECO:0000313" key="1">
    <source>
        <dbReference type="EMBL" id="MBW6390136.1"/>
    </source>
</evidence>
<keyword evidence="1" id="KW-0808">Transferase</keyword>
<dbReference type="SUPFAM" id="SSF55729">
    <property type="entry name" value="Acyl-CoA N-acyltransferases (Nat)"/>
    <property type="match status" value="1"/>
</dbReference>
<reference evidence="1 2" key="1">
    <citation type="submission" date="2021-07" db="EMBL/GenBank/DDBJ databases">
        <authorList>
            <person name="So Y."/>
        </authorList>
    </citation>
    <scope>NUCLEOTIDE SEQUENCE [LARGE SCALE GENOMIC DNA]</scope>
    <source>
        <strain evidence="1 2">Y3S6</strain>
    </source>
</reference>